<dbReference type="Proteomes" id="UP000887013">
    <property type="component" value="Unassembled WGS sequence"/>
</dbReference>
<dbReference type="AlphaFoldDB" id="A0A8X6U456"/>
<sequence>MDSDSRISEVKNILVVDYRIWFSLKKRLNLLIILRVISSQSATDKKVKVPFQESSMPLKCDSKLFGPLPVVGCLYFPRKTNKLNWTQLDIKATRQKS</sequence>
<reference evidence="1" key="1">
    <citation type="submission" date="2020-08" db="EMBL/GenBank/DDBJ databases">
        <title>Multicomponent nature underlies the extraordinary mechanical properties of spider dragline silk.</title>
        <authorList>
            <person name="Kono N."/>
            <person name="Nakamura H."/>
            <person name="Mori M."/>
            <person name="Yoshida Y."/>
            <person name="Ohtoshi R."/>
            <person name="Malay A.D."/>
            <person name="Moran D.A.P."/>
            <person name="Tomita M."/>
            <person name="Numata K."/>
            <person name="Arakawa K."/>
        </authorList>
    </citation>
    <scope>NUCLEOTIDE SEQUENCE</scope>
</reference>
<comment type="caution">
    <text evidence="1">The sequence shown here is derived from an EMBL/GenBank/DDBJ whole genome shotgun (WGS) entry which is preliminary data.</text>
</comment>
<evidence type="ECO:0000313" key="2">
    <source>
        <dbReference type="Proteomes" id="UP000887013"/>
    </source>
</evidence>
<name>A0A8X6U456_NEPPI</name>
<protein>
    <submittedName>
        <fullName evidence="1">Uncharacterized protein</fullName>
    </submittedName>
</protein>
<proteinExistence type="predicted"/>
<keyword evidence="2" id="KW-1185">Reference proteome</keyword>
<dbReference type="EMBL" id="BMAW01024764">
    <property type="protein sequence ID" value="GFT89399.1"/>
    <property type="molecule type" value="Genomic_DNA"/>
</dbReference>
<accession>A0A8X6U456</accession>
<evidence type="ECO:0000313" key="1">
    <source>
        <dbReference type="EMBL" id="GFT89399.1"/>
    </source>
</evidence>
<gene>
    <name evidence="1" type="ORF">NPIL_543731</name>
</gene>
<organism evidence="1 2">
    <name type="scientific">Nephila pilipes</name>
    <name type="common">Giant wood spider</name>
    <name type="synonym">Nephila maculata</name>
    <dbReference type="NCBI Taxonomy" id="299642"/>
    <lineage>
        <taxon>Eukaryota</taxon>
        <taxon>Metazoa</taxon>
        <taxon>Ecdysozoa</taxon>
        <taxon>Arthropoda</taxon>
        <taxon>Chelicerata</taxon>
        <taxon>Arachnida</taxon>
        <taxon>Araneae</taxon>
        <taxon>Araneomorphae</taxon>
        <taxon>Entelegynae</taxon>
        <taxon>Araneoidea</taxon>
        <taxon>Nephilidae</taxon>
        <taxon>Nephila</taxon>
    </lineage>
</organism>